<feature type="transmembrane region" description="Helical" evidence="1">
    <location>
        <begin position="76"/>
        <end position="98"/>
    </location>
</feature>
<dbReference type="EMBL" id="JACJVN010000057">
    <property type="protein sequence ID" value="MBB6678546.1"/>
    <property type="molecule type" value="Genomic_DNA"/>
</dbReference>
<organism evidence="2 3">
    <name type="scientific">Cohnella lubricantis</name>
    <dbReference type="NCBI Taxonomy" id="2163172"/>
    <lineage>
        <taxon>Bacteria</taxon>
        <taxon>Bacillati</taxon>
        <taxon>Bacillota</taxon>
        <taxon>Bacilli</taxon>
        <taxon>Bacillales</taxon>
        <taxon>Paenibacillaceae</taxon>
        <taxon>Cohnella</taxon>
    </lineage>
</organism>
<sequence length="99" mass="11056">MTESIRKIMYVIGNIMIVIATPVLALLILAGVFFNTTDAPASPGAGVLLAVLYGLFVYCFYRFMRKPAEGRRLPTVMVYMLSLCILYLVLLLAAYLSWK</sequence>
<feature type="transmembrane region" description="Helical" evidence="1">
    <location>
        <begin position="12"/>
        <end position="34"/>
    </location>
</feature>
<feature type="transmembrane region" description="Helical" evidence="1">
    <location>
        <begin position="46"/>
        <end position="64"/>
    </location>
</feature>
<protein>
    <submittedName>
        <fullName evidence="2">Uncharacterized protein</fullName>
    </submittedName>
</protein>
<keyword evidence="1" id="KW-0812">Transmembrane</keyword>
<keyword evidence="1" id="KW-0472">Membrane</keyword>
<dbReference type="AlphaFoldDB" id="A0A841TE71"/>
<dbReference type="RefSeq" id="WP_185179816.1">
    <property type="nucleotide sequence ID" value="NZ_CBCSEP010000006.1"/>
</dbReference>
<comment type="caution">
    <text evidence="2">The sequence shown here is derived from an EMBL/GenBank/DDBJ whole genome shotgun (WGS) entry which is preliminary data.</text>
</comment>
<evidence type="ECO:0000313" key="2">
    <source>
        <dbReference type="EMBL" id="MBB6678546.1"/>
    </source>
</evidence>
<accession>A0A841TE71</accession>
<gene>
    <name evidence="2" type="ORF">H4Q31_14740</name>
</gene>
<keyword evidence="1" id="KW-1133">Transmembrane helix</keyword>
<evidence type="ECO:0000313" key="3">
    <source>
        <dbReference type="Proteomes" id="UP000574133"/>
    </source>
</evidence>
<evidence type="ECO:0000256" key="1">
    <source>
        <dbReference type="SAM" id="Phobius"/>
    </source>
</evidence>
<proteinExistence type="predicted"/>
<reference evidence="2 3" key="1">
    <citation type="submission" date="2020-08" db="EMBL/GenBank/DDBJ databases">
        <title>Cohnella phylogeny.</title>
        <authorList>
            <person name="Dunlap C."/>
        </authorList>
    </citation>
    <scope>NUCLEOTIDE SEQUENCE [LARGE SCALE GENOMIC DNA]</scope>
    <source>
        <strain evidence="2 3">DSM 103658</strain>
    </source>
</reference>
<dbReference type="Proteomes" id="UP000574133">
    <property type="component" value="Unassembled WGS sequence"/>
</dbReference>
<keyword evidence="3" id="KW-1185">Reference proteome</keyword>
<name>A0A841TE71_9BACL</name>